<keyword evidence="2" id="KW-1185">Reference proteome</keyword>
<evidence type="ECO:0000313" key="1">
    <source>
        <dbReference type="EMBL" id="GIG96056.1"/>
    </source>
</evidence>
<sequence length="292" mass="29719">MYVRRNGAGRTRRIATTAGLASAALLVTQLALVAPASAVPGLMLKVTGGPSNSDWKTTNAQCPVGTTVLGGGGRIVSDNGNGQVTMDTMLPLFGGGGYSVTGREDGNGFGGDWSITTSALCAPEAAGLETRTQLSDNNSNVGKTMDVECPPGKKVLGLGADMSGGMGRVVIDDLRPSADLTKITVAGMEDGGPDYLDNWTMVGKAICATPPAGLVRVTGFGTLDSNTPKTAVARCPEGKRVHGVGGEIDNGQGEVRMTAMWANSSTTVTVTGAEEEGGYGNSWAVKAYAICA</sequence>
<dbReference type="Proteomes" id="UP000621500">
    <property type="component" value="Unassembled WGS sequence"/>
</dbReference>
<evidence type="ECO:0000313" key="2">
    <source>
        <dbReference type="Proteomes" id="UP000621500"/>
    </source>
</evidence>
<comment type="caution">
    <text evidence="1">The sequence shown here is derived from an EMBL/GenBank/DDBJ whole genome shotgun (WGS) entry which is preliminary data.</text>
</comment>
<dbReference type="RefSeq" id="WP_203857631.1">
    <property type="nucleotide sequence ID" value="NZ_BAAAZQ010000004.1"/>
</dbReference>
<organism evidence="1 2">
    <name type="scientific">Plantactinospora mayteni</name>
    <dbReference type="NCBI Taxonomy" id="566021"/>
    <lineage>
        <taxon>Bacteria</taxon>
        <taxon>Bacillati</taxon>
        <taxon>Actinomycetota</taxon>
        <taxon>Actinomycetes</taxon>
        <taxon>Micromonosporales</taxon>
        <taxon>Micromonosporaceae</taxon>
        <taxon>Plantactinospora</taxon>
    </lineage>
</organism>
<accession>A0ABQ4EN14</accession>
<dbReference type="EMBL" id="BONX01000015">
    <property type="protein sequence ID" value="GIG96056.1"/>
    <property type="molecule type" value="Genomic_DNA"/>
</dbReference>
<evidence type="ECO:0008006" key="3">
    <source>
        <dbReference type="Google" id="ProtNLM"/>
    </source>
</evidence>
<gene>
    <name evidence="1" type="ORF">Pma05_26290</name>
</gene>
<protein>
    <recommendedName>
        <fullName evidence="3">Secreted protein</fullName>
    </recommendedName>
</protein>
<name>A0ABQ4EN14_9ACTN</name>
<proteinExistence type="predicted"/>
<reference evidence="1 2" key="1">
    <citation type="submission" date="2021-01" db="EMBL/GenBank/DDBJ databases">
        <title>Whole genome shotgun sequence of Plantactinospora mayteni NBRC 109088.</title>
        <authorList>
            <person name="Komaki H."/>
            <person name="Tamura T."/>
        </authorList>
    </citation>
    <scope>NUCLEOTIDE SEQUENCE [LARGE SCALE GENOMIC DNA]</scope>
    <source>
        <strain evidence="1 2">NBRC 109088</strain>
    </source>
</reference>